<dbReference type="Proteomes" id="UP001054945">
    <property type="component" value="Unassembled WGS sequence"/>
</dbReference>
<dbReference type="EMBL" id="BPLR01019200">
    <property type="protein sequence ID" value="GIZ05069.1"/>
    <property type="molecule type" value="Genomic_DNA"/>
</dbReference>
<evidence type="ECO:0000313" key="1">
    <source>
        <dbReference type="EMBL" id="GIZ05069.1"/>
    </source>
</evidence>
<organism evidence="1 2">
    <name type="scientific">Caerostris extrusa</name>
    <name type="common">Bark spider</name>
    <name type="synonym">Caerostris bankana</name>
    <dbReference type="NCBI Taxonomy" id="172846"/>
    <lineage>
        <taxon>Eukaryota</taxon>
        <taxon>Metazoa</taxon>
        <taxon>Ecdysozoa</taxon>
        <taxon>Arthropoda</taxon>
        <taxon>Chelicerata</taxon>
        <taxon>Arachnida</taxon>
        <taxon>Araneae</taxon>
        <taxon>Araneomorphae</taxon>
        <taxon>Entelegynae</taxon>
        <taxon>Araneoidea</taxon>
        <taxon>Araneidae</taxon>
        <taxon>Caerostris</taxon>
    </lineage>
</organism>
<protein>
    <submittedName>
        <fullName evidence="1">Uncharacterized protein</fullName>
    </submittedName>
</protein>
<keyword evidence="2" id="KW-1185">Reference proteome</keyword>
<proteinExistence type="predicted"/>
<comment type="caution">
    <text evidence="1">The sequence shown here is derived from an EMBL/GenBank/DDBJ whole genome shotgun (WGS) entry which is preliminary data.</text>
</comment>
<sequence length="74" mass="8403">MAKYLRGQNSIRKCFFSRVHRETIEGICQTFSKKNNHPGIQASIVGRLDQIADLAGITLEEHGPDLWLKHNKGQ</sequence>
<dbReference type="AlphaFoldDB" id="A0AAV4YFB5"/>
<evidence type="ECO:0000313" key="2">
    <source>
        <dbReference type="Proteomes" id="UP001054945"/>
    </source>
</evidence>
<accession>A0AAV4YFB5</accession>
<gene>
    <name evidence="1" type="ORF">CEXT_494201</name>
</gene>
<reference evidence="1 2" key="1">
    <citation type="submission" date="2021-06" db="EMBL/GenBank/DDBJ databases">
        <title>Caerostris extrusa draft genome.</title>
        <authorList>
            <person name="Kono N."/>
            <person name="Arakawa K."/>
        </authorList>
    </citation>
    <scope>NUCLEOTIDE SEQUENCE [LARGE SCALE GENOMIC DNA]</scope>
</reference>
<name>A0AAV4YFB5_CAEEX</name>